<feature type="compositionally biased region" description="Gly residues" evidence="1">
    <location>
        <begin position="254"/>
        <end position="264"/>
    </location>
</feature>
<accession>X1EFM6</accession>
<comment type="caution">
    <text evidence="2">The sequence shown here is derived from an EMBL/GenBank/DDBJ whole genome shotgun (WGS) entry which is preliminary data.</text>
</comment>
<name>X1EFM6_9ZZZZ</name>
<feature type="region of interest" description="Disordered" evidence="1">
    <location>
        <begin position="235"/>
        <end position="264"/>
    </location>
</feature>
<dbReference type="EMBL" id="BARU01004249">
    <property type="protein sequence ID" value="GAH19145.1"/>
    <property type="molecule type" value="Genomic_DNA"/>
</dbReference>
<protein>
    <submittedName>
        <fullName evidence="2">Uncharacterized protein</fullName>
    </submittedName>
</protein>
<dbReference type="AlphaFoldDB" id="X1EFM6"/>
<proteinExistence type="predicted"/>
<reference evidence="2" key="1">
    <citation type="journal article" date="2014" name="Front. Microbiol.">
        <title>High frequency of phylogenetically diverse reductive dehalogenase-homologous genes in deep subseafloor sedimentary metagenomes.</title>
        <authorList>
            <person name="Kawai M."/>
            <person name="Futagami T."/>
            <person name="Toyoda A."/>
            <person name="Takaki Y."/>
            <person name="Nishi S."/>
            <person name="Hori S."/>
            <person name="Arai W."/>
            <person name="Tsubouchi T."/>
            <person name="Morono Y."/>
            <person name="Uchiyama I."/>
            <person name="Ito T."/>
            <person name="Fujiyama A."/>
            <person name="Inagaki F."/>
            <person name="Takami H."/>
        </authorList>
    </citation>
    <scope>NUCLEOTIDE SEQUENCE</scope>
    <source>
        <strain evidence="2">Expedition CK06-06</strain>
    </source>
</reference>
<organism evidence="2">
    <name type="scientific">marine sediment metagenome</name>
    <dbReference type="NCBI Taxonomy" id="412755"/>
    <lineage>
        <taxon>unclassified sequences</taxon>
        <taxon>metagenomes</taxon>
        <taxon>ecological metagenomes</taxon>
    </lineage>
</organism>
<feature type="non-terminal residue" evidence="2">
    <location>
        <position position="1"/>
    </location>
</feature>
<feature type="non-terminal residue" evidence="2">
    <location>
        <position position="264"/>
    </location>
</feature>
<evidence type="ECO:0000256" key="1">
    <source>
        <dbReference type="SAM" id="MobiDB-lite"/>
    </source>
</evidence>
<gene>
    <name evidence="2" type="ORF">S03H2_08659</name>
</gene>
<evidence type="ECO:0000313" key="2">
    <source>
        <dbReference type="EMBL" id="GAH19145.1"/>
    </source>
</evidence>
<sequence length="264" mass="29207">KKGEKHILLERGDLNQAFRVARAEGNRDLQMGGVNDIDLGNVSQTVSAVWITEQSEIRNKLIMPRLKALSSFRQQLGRMMIKQYKIISEKAKKAPSEILIGVPGRKRKYTVQQLGDPDTYTIRNELMSQSKKQEIVNLAMFSASRGDLPLELRLKDILKADDPDGIMRQLDIEEAKRADPAIGLFEMAIRYAEEAEELEGADAEAKKIQSMMLTERGCAIIRQRTQVPEALPEEATVPQVEKEGAGVESLVPLLGGGTPGATGP</sequence>